<evidence type="ECO:0000313" key="3">
    <source>
        <dbReference type="EMBL" id="QDS94025.1"/>
    </source>
</evidence>
<dbReference type="Proteomes" id="UP000320672">
    <property type="component" value="Chromosome"/>
</dbReference>
<dbReference type="InterPro" id="IPR014867">
    <property type="entry name" value="Spore_coat_CotH_CotH2/3/7"/>
</dbReference>
<dbReference type="RefSeq" id="WP_218933183.1">
    <property type="nucleotide sequence ID" value="NZ_CP036262.1"/>
</dbReference>
<feature type="compositionally biased region" description="Basic and acidic residues" evidence="1">
    <location>
        <begin position="492"/>
        <end position="502"/>
    </location>
</feature>
<keyword evidence="2" id="KW-0732">Signal</keyword>
<dbReference type="PANTHER" id="PTHR40050:SF1">
    <property type="entry name" value="INNER SPORE COAT PROTEIN H"/>
    <property type="match status" value="1"/>
</dbReference>
<dbReference type="PANTHER" id="PTHR40050">
    <property type="entry name" value="INNER SPORE COAT PROTEIN H"/>
    <property type="match status" value="1"/>
</dbReference>
<dbReference type="AlphaFoldDB" id="A0A517MGL3"/>
<feature type="compositionally biased region" description="Basic and acidic residues" evidence="1">
    <location>
        <begin position="39"/>
        <end position="67"/>
    </location>
</feature>
<organism evidence="3 4">
    <name type="scientific">Roseimaritima multifibrata</name>
    <dbReference type="NCBI Taxonomy" id="1930274"/>
    <lineage>
        <taxon>Bacteria</taxon>
        <taxon>Pseudomonadati</taxon>
        <taxon>Planctomycetota</taxon>
        <taxon>Planctomycetia</taxon>
        <taxon>Pirellulales</taxon>
        <taxon>Pirellulaceae</taxon>
        <taxon>Roseimaritima</taxon>
    </lineage>
</organism>
<evidence type="ECO:0000313" key="4">
    <source>
        <dbReference type="Proteomes" id="UP000320672"/>
    </source>
</evidence>
<evidence type="ECO:0000256" key="2">
    <source>
        <dbReference type="SAM" id="SignalP"/>
    </source>
</evidence>
<feature type="compositionally biased region" description="Gly residues" evidence="1">
    <location>
        <begin position="155"/>
        <end position="184"/>
    </location>
</feature>
<keyword evidence="4" id="KW-1185">Reference proteome</keyword>
<dbReference type="EMBL" id="CP036262">
    <property type="protein sequence ID" value="QDS94025.1"/>
    <property type="molecule type" value="Genomic_DNA"/>
</dbReference>
<name>A0A517MGL3_9BACT</name>
<dbReference type="Pfam" id="PF08757">
    <property type="entry name" value="CotH"/>
    <property type="match status" value="1"/>
</dbReference>
<feature type="region of interest" description="Disordered" evidence="1">
    <location>
        <begin position="476"/>
        <end position="522"/>
    </location>
</feature>
<feature type="compositionally biased region" description="Gly residues" evidence="1">
    <location>
        <begin position="68"/>
        <end position="88"/>
    </location>
</feature>
<protein>
    <submittedName>
        <fullName evidence="3">CotH protein</fullName>
    </submittedName>
</protein>
<feature type="signal peptide" evidence="2">
    <location>
        <begin position="1"/>
        <end position="22"/>
    </location>
</feature>
<sequence length="630" mass="67699" precursor="true">MSIRSGFYAACFIVATAPFTLAQPPGMGGEDRELLDQFDSDKNGWLNSEERQQARAFIKENPQERRGFGGPPGGPGGPGGFGGLGGPGFGPPPGLDPPEGERAEDRPERAGRPGGFGGPGFGPPPGFDRPEGPRPGDGPEADGPPRDFGRREGFGPPGDRGPGFGRGPGRGGRGGPGGPGGPGRGGDRPPATKGIEIDKASVAPVEGDLYDVSVLRTIFLDFENADWEAELEDFHGTDIDVAATLTVDGKTYPNVGIHFRGASSYGMVQAGHKRSLNISTDMADEDQRLQGYKTLNLLNGSSDDSLMSTVLYSHIARKHVPAPKANFVRVVINGENWGIYTNVEQFNKDFIKANFETTKGARWKVSGSPRGGGGLDYRGEDPANYQHPYEQKSGGKKSLKKLIELCRVLEETPASELPAALEPICNVDGLLWFLALDNGLINSDGYWVRASDYSIYLDEKDKFHFIPHDMNEAFRAAGGPGMGGRGPGGRGRGPEQNREARPDAAPPATATSPVGLDPLIGMDDPTKPLRSKVLAVPKYRQQYLNNIRELAENDLDWTSIEPFVNQAVELIDDEVKAGTRKLGTYEAFVEATSPPTTEAKAPEARGGHGSMNLKTFFDQRREFLLNMEAK</sequence>
<feature type="compositionally biased region" description="Basic and acidic residues" evidence="1">
    <location>
        <begin position="99"/>
        <end position="111"/>
    </location>
</feature>
<gene>
    <name evidence="3" type="ORF">FF011L_28020</name>
</gene>
<accession>A0A517MGL3</accession>
<dbReference type="KEGG" id="rml:FF011L_28020"/>
<proteinExistence type="predicted"/>
<reference evidence="3 4" key="1">
    <citation type="submission" date="2019-02" db="EMBL/GenBank/DDBJ databases">
        <title>Deep-cultivation of Planctomycetes and their phenomic and genomic characterization uncovers novel biology.</title>
        <authorList>
            <person name="Wiegand S."/>
            <person name="Jogler M."/>
            <person name="Boedeker C."/>
            <person name="Pinto D."/>
            <person name="Vollmers J."/>
            <person name="Rivas-Marin E."/>
            <person name="Kohn T."/>
            <person name="Peeters S.H."/>
            <person name="Heuer A."/>
            <person name="Rast P."/>
            <person name="Oberbeckmann S."/>
            <person name="Bunk B."/>
            <person name="Jeske O."/>
            <person name="Meyerdierks A."/>
            <person name="Storesund J.E."/>
            <person name="Kallscheuer N."/>
            <person name="Luecker S."/>
            <person name="Lage O.M."/>
            <person name="Pohl T."/>
            <person name="Merkel B.J."/>
            <person name="Hornburger P."/>
            <person name="Mueller R.-W."/>
            <person name="Bruemmer F."/>
            <person name="Labrenz M."/>
            <person name="Spormann A.M."/>
            <person name="Op den Camp H."/>
            <person name="Overmann J."/>
            <person name="Amann R."/>
            <person name="Jetten M.S.M."/>
            <person name="Mascher T."/>
            <person name="Medema M.H."/>
            <person name="Devos D.P."/>
            <person name="Kaster A.-K."/>
            <person name="Ovreas L."/>
            <person name="Rohde M."/>
            <person name="Galperin M.Y."/>
            <person name="Jogler C."/>
        </authorList>
    </citation>
    <scope>NUCLEOTIDE SEQUENCE [LARGE SCALE GENOMIC DNA]</scope>
    <source>
        <strain evidence="3 4">FF011L</strain>
    </source>
</reference>
<feature type="region of interest" description="Disordered" evidence="1">
    <location>
        <begin position="39"/>
        <end position="199"/>
    </location>
</feature>
<feature type="compositionally biased region" description="Basic and acidic residues" evidence="1">
    <location>
        <begin position="143"/>
        <end position="153"/>
    </location>
</feature>
<feature type="compositionally biased region" description="Gly residues" evidence="1">
    <location>
        <begin position="478"/>
        <end position="491"/>
    </location>
</feature>
<evidence type="ECO:0000256" key="1">
    <source>
        <dbReference type="SAM" id="MobiDB-lite"/>
    </source>
</evidence>
<feature type="chain" id="PRO_5021782108" evidence="2">
    <location>
        <begin position="23"/>
        <end position="630"/>
    </location>
</feature>